<accession>A0A644TYA7</accession>
<evidence type="ECO:0000313" key="1">
    <source>
        <dbReference type="EMBL" id="MPL71880.1"/>
    </source>
</evidence>
<dbReference type="AlphaFoldDB" id="A0A644TYA7"/>
<protein>
    <submittedName>
        <fullName evidence="1">Uncharacterized protein</fullName>
    </submittedName>
</protein>
<reference evidence="1" key="1">
    <citation type="submission" date="2019-08" db="EMBL/GenBank/DDBJ databases">
        <authorList>
            <person name="Kucharzyk K."/>
            <person name="Murdoch R.W."/>
            <person name="Higgins S."/>
            <person name="Loffler F."/>
        </authorList>
    </citation>
    <scope>NUCLEOTIDE SEQUENCE</scope>
</reference>
<gene>
    <name evidence="1" type="ORF">SDC9_17659</name>
</gene>
<sequence>MNIAQQIEYAGQVKNRLANMLEDTTGIDNIIGSLRTLQSVTTNKPGDSYVVEMKQEDFRQFQEYKKFKEFTGCNCLQKQPEPAQEPEQERRHFAPPVKRKLSFNILKKSSR</sequence>
<dbReference type="EMBL" id="VSSQ01000062">
    <property type="protein sequence ID" value="MPL71880.1"/>
    <property type="molecule type" value="Genomic_DNA"/>
</dbReference>
<name>A0A644TYA7_9ZZZZ</name>
<organism evidence="1">
    <name type="scientific">bioreactor metagenome</name>
    <dbReference type="NCBI Taxonomy" id="1076179"/>
    <lineage>
        <taxon>unclassified sequences</taxon>
        <taxon>metagenomes</taxon>
        <taxon>ecological metagenomes</taxon>
    </lineage>
</organism>
<comment type="caution">
    <text evidence="1">The sequence shown here is derived from an EMBL/GenBank/DDBJ whole genome shotgun (WGS) entry which is preliminary data.</text>
</comment>
<proteinExistence type="predicted"/>